<organism evidence="2 3">
    <name type="scientific">Methanocaldococcus jannaschii</name>
    <dbReference type="NCBI Taxonomy" id="2190"/>
    <lineage>
        <taxon>Archaea</taxon>
        <taxon>Methanobacteriati</taxon>
        <taxon>Methanobacteriota</taxon>
        <taxon>Methanomada group</taxon>
        <taxon>Methanococci</taxon>
        <taxon>Methanococcales</taxon>
        <taxon>Methanocaldococcaceae</taxon>
        <taxon>Methanocaldococcus</taxon>
    </lineage>
</organism>
<feature type="transmembrane region" description="Helical" evidence="1">
    <location>
        <begin position="167"/>
        <end position="188"/>
    </location>
</feature>
<keyword evidence="2" id="KW-0255">Endonuclease</keyword>
<feature type="transmembrane region" description="Helical" evidence="1">
    <location>
        <begin position="108"/>
        <end position="123"/>
    </location>
</feature>
<dbReference type="AlphaFoldDB" id="A0A832SUE4"/>
<sequence>MEIFKLLRKDRKMLFLMFIGTVSFLFIFIPFLKFQMIGSSHKINAYPSLSAVCGLLLGPIYGFFAVMLVTLIYFFLNPKAFYFGIYSLIPPTLAVISAGALSEGKWKYSAIILIVGLLLFYLTDVGRVAFYYPYLSTLALLLILIFREKISKLLFSKDWKKMIVGATILSFSSVMTDHLYGSILGIVYLHLPAEDYISVIPLFIKERLIMTVIGAFFVIFAIEISKCFLKNATKLKEKLLKSYIDKEIKINCKNMLNVDEELLKKYNVKIPSEEEQKEILKTLVEVVVFNNDKDENR</sequence>
<feature type="transmembrane region" description="Helical" evidence="1">
    <location>
        <begin position="81"/>
        <end position="101"/>
    </location>
</feature>
<dbReference type="GO" id="GO:0004519">
    <property type="term" value="F:endonuclease activity"/>
    <property type="evidence" value="ECO:0007669"/>
    <property type="project" value="UniProtKB-KW"/>
</dbReference>
<evidence type="ECO:0000256" key="1">
    <source>
        <dbReference type="SAM" id="Phobius"/>
    </source>
</evidence>
<proteinExistence type="predicted"/>
<evidence type="ECO:0000313" key="3">
    <source>
        <dbReference type="Proteomes" id="UP000645676"/>
    </source>
</evidence>
<feature type="transmembrane region" description="Helical" evidence="1">
    <location>
        <begin position="129"/>
        <end position="146"/>
    </location>
</feature>
<dbReference type="RefSeq" id="WP_010870437.1">
    <property type="nucleotide sequence ID" value="NC_000909.1"/>
</dbReference>
<keyword evidence="1" id="KW-0472">Membrane</keyword>
<protein>
    <submittedName>
        <fullName evidence="2">Restriction endonuclease subunit S</fullName>
    </submittedName>
</protein>
<keyword evidence="1" id="KW-1133">Transmembrane helix</keyword>
<accession>A0A832SUE4</accession>
<dbReference type="OMA" id="GREVFYY"/>
<keyword evidence="2" id="KW-0378">Hydrolase</keyword>
<keyword evidence="2" id="KW-0540">Nuclease</keyword>
<comment type="caution">
    <text evidence="2">The sequence shown here is derived from an EMBL/GenBank/DDBJ whole genome shotgun (WGS) entry which is preliminary data.</text>
</comment>
<dbReference type="Proteomes" id="UP000645676">
    <property type="component" value="Unassembled WGS sequence"/>
</dbReference>
<feature type="transmembrane region" description="Helical" evidence="1">
    <location>
        <begin position="52"/>
        <end position="75"/>
    </location>
</feature>
<name>A0A832SUE4_9EURY</name>
<gene>
    <name evidence="2" type="ORF">HA335_00705</name>
</gene>
<evidence type="ECO:0000313" key="2">
    <source>
        <dbReference type="EMBL" id="HII59094.1"/>
    </source>
</evidence>
<reference evidence="2" key="1">
    <citation type="journal article" date="2020" name="bioRxiv">
        <title>A rank-normalized archaeal taxonomy based on genome phylogeny resolves widespread incomplete and uneven classifications.</title>
        <authorList>
            <person name="Rinke C."/>
            <person name="Chuvochina M."/>
            <person name="Mussig A.J."/>
            <person name="Chaumeil P.-A."/>
            <person name="Waite D.W."/>
            <person name="Whitman W.B."/>
            <person name="Parks D.H."/>
            <person name="Hugenholtz P."/>
        </authorList>
    </citation>
    <scope>NUCLEOTIDE SEQUENCE</scope>
    <source>
        <strain evidence="2">UBA8849</strain>
    </source>
</reference>
<dbReference type="EMBL" id="DUJR01000002">
    <property type="protein sequence ID" value="HII59094.1"/>
    <property type="molecule type" value="Genomic_DNA"/>
</dbReference>
<keyword evidence="1" id="KW-0812">Transmembrane</keyword>
<feature type="transmembrane region" description="Helical" evidence="1">
    <location>
        <begin position="208"/>
        <end position="229"/>
    </location>
</feature>
<feature type="transmembrane region" description="Helical" evidence="1">
    <location>
        <begin position="13"/>
        <end position="32"/>
    </location>
</feature>